<reference evidence="5" key="1">
    <citation type="journal article" date="2014" name="Genome Biol. Evol.">
        <title>Genome evolution and plasticity of Serratia marcescens, an important multidrug-resistant nosocomial pathogen.</title>
        <authorList>
            <person name="Iguchi A."/>
            <person name="Nagaya Y."/>
            <person name="Pradel E."/>
            <person name="Ooka T."/>
            <person name="Ogura Y."/>
            <person name="Katsura K."/>
            <person name="Kurokawa K."/>
            <person name="Oshima K."/>
            <person name="Hattori M."/>
            <person name="Parkhill J."/>
            <person name="Sebaihia M."/>
            <person name="Coulthurst S.J."/>
            <person name="Gotoh N."/>
            <person name="Thomson N.R."/>
            <person name="Ewbank J.J."/>
            <person name="Hayashi T."/>
        </authorList>
    </citation>
    <scope>NUCLEOTIDE SEQUENCE</scope>
    <source>
        <strain evidence="5">SM39</strain>
    </source>
</reference>
<organism evidence="5">
    <name type="scientific">Serratia marcescens SM39</name>
    <dbReference type="NCBI Taxonomy" id="1334564"/>
    <lineage>
        <taxon>Bacteria</taxon>
        <taxon>Pseudomonadati</taxon>
        <taxon>Pseudomonadota</taxon>
        <taxon>Gammaproteobacteria</taxon>
        <taxon>Enterobacterales</taxon>
        <taxon>Yersiniaceae</taxon>
        <taxon>Serratia</taxon>
    </lineage>
</organism>
<dbReference type="AlphaFoldDB" id="A0AAT9DXE4"/>
<dbReference type="Gene3D" id="2.60.40.1090">
    <property type="entry name" value="Fimbrial-type adhesion domain"/>
    <property type="match status" value="1"/>
</dbReference>
<evidence type="ECO:0000256" key="3">
    <source>
        <dbReference type="ARBA" id="ARBA00022729"/>
    </source>
</evidence>
<dbReference type="PANTHER" id="PTHR33420:SF3">
    <property type="entry name" value="FIMBRIAL SUBUNIT ELFA"/>
    <property type="match status" value="1"/>
</dbReference>
<keyword evidence="4" id="KW-0281">Fimbrium</keyword>
<comment type="similarity">
    <text evidence="2">Belongs to the fimbrial protein family.</text>
</comment>
<protein>
    <submittedName>
        <fullName evidence="5">Fimbrial protein</fullName>
    </submittedName>
</protein>
<keyword evidence="3" id="KW-0732">Signal</keyword>
<dbReference type="InterPro" id="IPR036937">
    <property type="entry name" value="Adhesion_dom_fimbrial_sf"/>
</dbReference>
<evidence type="ECO:0000313" key="5">
    <source>
        <dbReference type="EMBL" id="BAO35594.1"/>
    </source>
</evidence>
<dbReference type="EMBL" id="AP013063">
    <property type="protein sequence ID" value="BAO35594.1"/>
    <property type="molecule type" value="Genomic_DNA"/>
</dbReference>
<evidence type="ECO:0000256" key="1">
    <source>
        <dbReference type="ARBA" id="ARBA00004561"/>
    </source>
</evidence>
<dbReference type="InterPro" id="IPR008966">
    <property type="entry name" value="Adhesion_dom_sf"/>
</dbReference>
<dbReference type="SUPFAM" id="SSF49401">
    <property type="entry name" value="Bacterial adhesins"/>
    <property type="match status" value="1"/>
</dbReference>
<gene>
    <name evidence="5" type="ORF">SM39_3646</name>
</gene>
<dbReference type="GO" id="GO:0043709">
    <property type="term" value="P:cell adhesion involved in single-species biofilm formation"/>
    <property type="evidence" value="ECO:0007669"/>
    <property type="project" value="TreeGrafter"/>
</dbReference>
<proteinExistence type="inferred from homology"/>
<name>A0AAT9DXE4_SERMA</name>
<dbReference type="GO" id="GO:0009289">
    <property type="term" value="C:pilus"/>
    <property type="evidence" value="ECO:0007669"/>
    <property type="project" value="UniProtKB-SubCell"/>
</dbReference>
<comment type="subcellular location">
    <subcellularLocation>
        <location evidence="1">Fimbrium</location>
    </subcellularLocation>
</comment>
<dbReference type="PANTHER" id="PTHR33420">
    <property type="entry name" value="FIMBRIAL SUBUNIT ELFA-RELATED"/>
    <property type="match status" value="1"/>
</dbReference>
<evidence type="ECO:0000256" key="4">
    <source>
        <dbReference type="ARBA" id="ARBA00023263"/>
    </source>
</evidence>
<sequence>MVMKLGLKGVKRVLLFLGVLSVEGTAISSPLFQGRINMQGAINDAACAIATESREQVFDLDVTSFSDIYPGGQGKETPFSIHLVNCISALGSNSISEWRQFQITFDGNVDGQMFGVGGKASGVALAISDVDGNIVRPGIPLPLSNNSFKNGRLDYVMKLMTNRQPFRSGEYFTSVRFKMDYY</sequence>
<accession>A0AAT9DXE4</accession>
<evidence type="ECO:0000256" key="2">
    <source>
        <dbReference type="ARBA" id="ARBA00006671"/>
    </source>
</evidence>
<dbReference type="KEGG" id="smar:SM39_3646"/>
<dbReference type="InterPro" id="IPR050263">
    <property type="entry name" value="Bact_Fimbrial_Adh_Pro"/>
</dbReference>